<dbReference type="Proteomes" id="UP001527181">
    <property type="component" value="Unassembled WGS sequence"/>
</dbReference>
<protein>
    <submittedName>
        <fullName evidence="1">Uncharacterized protein</fullName>
    </submittedName>
</protein>
<name>A0ABT4GUB0_PAEAL</name>
<accession>A0ABT4GUB0</accession>
<sequence>MRALNAERIPYGMNEQQIQLWKESQFQSITGIDVNTLWSQYQQSLSNH</sequence>
<evidence type="ECO:0000313" key="1">
    <source>
        <dbReference type="EMBL" id="MCY9760041.1"/>
    </source>
</evidence>
<organism evidence="1 2">
    <name type="scientific">Paenibacillus alvei</name>
    <name type="common">Bacillus alvei</name>
    <dbReference type="NCBI Taxonomy" id="44250"/>
    <lineage>
        <taxon>Bacteria</taxon>
        <taxon>Bacillati</taxon>
        <taxon>Bacillota</taxon>
        <taxon>Bacilli</taxon>
        <taxon>Bacillales</taxon>
        <taxon>Paenibacillaceae</taxon>
        <taxon>Paenibacillus</taxon>
    </lineage>
</organism>
<keyword evidence="2" id="KW-1185">Reference proteome</keyword>
<dbReference type="EMBL" id="JAMDNP010000009">
    <property type="protein sequence ID" value="MCY9760041.1"/>
    <property type="molecule type" value="Genomic_DNA"/>
</dbReference>
<gene>
    <name evidence="1" type="ORF">M5X12_05540</name>
</gene>
<evidence type="ECO:0000313" key="2">
    <source>
        <dbReference type="Proteomes" id="UP001527181"/>
    </source>
</evidence>
<comment type="caution">
    <text evidence="1">The sequence shown here is derived from an EMBL/GenBank/DDBJ whole genome shotgun (WGS) entry which is preliminary data.</text>
</comment>
<proteinExistence type="predicted"/>
<reference evidence="1 2" key="1">
    <citation type="submission" date="2022-05" db="EMBL/GenBank/DDBJ databases">
        <title>Genome Sequencing of Bee-Associated Microbes.</title>
        <authorList>
            <person name="Dunlap C."/>
        </authorList>
    </citation>
    <scope>NUCLEOTIDE SEQUENCE [LARGE SCALE GENOMIC DNA]</scope>
    <source>
        <strain evidence="1 2">NRRL B-04010</strain>
    </source>
</reference>